<proteinExistence type="predicted"/>
<dbReference type="GO" id="GO:0046872">
    <property type="term" value="F:metal ion binding"/>
    <property type="evidence" value="ECO:0007669"/>
    <property type="project" value="InterPro"/>
</dbReference>
<organism evidence="3">
    <name type="scientific">mine drainage metagenome</name>
    <dbReference type="NCBI Taxonomy" id="410659"/>
    <lineage>
        <taxon>unclassified sequences</taxon>
        <taxon>metagenomes</taxon>
        <taxon>ecological metagenomes</taxon>
    </lineage>
</organism>
<evidence type="ECO:0000259" key="2">
    <source>
        <dbReference type="PROSITE" id="PS50975"/>
    </source>
</evidence>
<dbReference type="PROSITE" id="PS50975">
    <property type="entry name" value="ATP_GRASP"/>
    <property type="match status" value="1"/>
</dbReference>
<reference evidence="3" key="1">
    <citation type="submission" date="2013-08" db="EMBL/GenBank/DDBJ databases">
        <authorList>
            <person name="Mendez C."/>
            <person name="Richter M."/>
            <person name="Ferrer M."/>
            <person name="Sanchez J."/>
        </authorList>
    </citation>
    <scope>NUCLEOTIDE SEQUENCE</scope>
</reference>
<name>T0ZYE6_9ZZZZ</name>
<evidence type="ECO:0000256" key="1">
    <source>
        <dbReference type="SAM" id="MobiDB-lite"/>
    </source>
</evidence>
<dbReference type="InterPro" id="IPR011761">
    <property type="entry name" value="ATP-grasp"/>
</dbReference>
<sequence length="280" mass="31335">MTVDTPAVVLGAGVNGLGVARSLARVHVPVWLLDCDERRPEMHTRAAKALKIGALHGETLVEELVRLGGGQFSRLRPVLLLTQEESVKTVSHERDRLSALYRFSLPPIDVVDTLQHKQGFQRLAEQLDSPIPPLVHIRALEDLPALESLHYPVVIKPGERHAEYGKHFKKAYRLESVAEGTELIRRILPVMADIVVQEWIEGPDSNIYFCLQYLNKQGQVTASFAGRKIRSWPPQVGGTASCMPAPEAHWRAVRSDRTILSKGRRDRNGRNGVQARHAQR</sequence>
<accession>T0ZYE6</accession>
<feature type="region of interest" description="Disordered" evidence="1">
    <location>
        <begin position="261"/>
        <end position="280"/>
    </location>
</feature>
<gene>
    <name evidence="3" type="ORF">B1B_11550</name>
</gene>
<comment type="caution">
    <text evidence="3">The sequence shown here is derived from an EMBL/GenBank/DDBJ whole genome shotgun (WGS) entry which is preliminary data.</text>
</comment>
<reference evidence="3" key="2">
    <citation type="journal article" date="2014" name="ISME J.">
        <title>Microbial stratification in low pH oxic and suboxic macroscopic growths along an acid mine drainage.</title>
        <authorList>
            <person name="Mendez-Garcia C."/>
            <person name="Mesa V."/>
            <person name="Sprenger R.R."/>
            <person name="Richter M."/>
            <person name="Diez M.S."/>
            <person name="Solano J."/>
            <person name="Bargiela R."/>
            <person name="Golyshina O.V."/>
            <person name="Manteca A."/>
            <person name="Ramos J.L."/>
            <person name="Gallego J.R."/>
            <person name="Llorente I."/>
            <person name="Martins Dos Santos V.A."/>
            <person name="Jensen O.N."/>
            <person name="Pelaez A.I."/>
            <person name="Sanchez J."/>
            <person name="Ferrer M."/>
        </authorList>
    </citation>
    <scope>NUCLEOTIDE SEQUENCE</scope>
</reference>
<dbReference type="SUPFAM" id="SSF51971">
    <property type="entry name" value="Nucleotide-binding domain"/>
    <property type="match status" value="1"/>
</dbReference>
<protein>
    <submittedName>
        <fullName evidence="3">ATP-grasp enzyme-like protein</fullName>
    </submittedName>
</protein>
<dbReference type="SUPFAM" id="SSF56059">
    <property type="entry name" value="Glutathione synthetase ATP-binding domain-like"/>
    <property type="match status" value="1"/>
</dbReference>
<dbReference type="AlphaFoldDB" id="T0ZYE6"/>
<dbReference type="GO" id="GO:0005524">
    <property type="term" value="F:ATP binding"/>
    <property type="evidence" value="ECO:0007669"/>
    <property type="project" value="InterPro"/>
</dbReference>
<feature type="domain" description="ATP-grasp" evidence="2">
    <location>
        <begin position="121"/>
        <end position="157"/>
    </location>
</feature>
<evidence type="ECO:0000313" key="3">
    <source>
        <dbReference type="EMBL" id="EQD49602.1"/>
    </source>
</evidence>
<dbReference type="EMBL" id="AUZY01007516">
    <property type="protein sequence ID" value="EQD49602.1"/>
    <property type="molecule type" value="Genomic_DNA"/>
</dbReference>
<dbReference type="Gene3D" id="3.30.470.20">
    <property type="entry name" value="ATP-grasp fold, B domain"/>
    <property type="match status" value="1"/>
</dbReference>